<evidence type="ECO:0008006" key="3">
    <source>
        <dbReference type="Google" id="ProtNLM"/>
    </source>
</evidence>
<sequence>MSYHNVTELTIYKASVLPLYTCEVKLVAMNARNYNITLNDVSRYDALKNYLINKAKLGYYIAAKESTPTTGHEHIHIYNIEYIKKDGNILEEIGNEPRQGLHSTVSDLISVKDPSALNPIELNRWLIARNLSQRFTVDSCYKPDVKIYYIWGSSGIGKSRPAMSYLVTKEFDRVKFLNNFWIGVSSDGQSEACIYDDFRDSHMHPSEFISFIDYYVNTMNIKNRHVFNHYKLIIITSVQDPNSIYSKSWSEESRQQWLGRMEIIHLDDEETNSPTESITELASTWRSVTLD</sequence>
<proteinExistence type="predicted"/>
<keyword evidence="2" id="KW-1185">Reference proteome</keyword>
<accession>A0ABQ0DD69</accession>
<reference evidence="1 2" key="1">
    <citation type="journal article" date="2019" name="PLoS Negl. Trop. Dis.">
        <title>Whole genome sequencing of Entamoeba nuttalli reveals mammalian host-related molecular signatures and a novel octapeptide-repeat surface protein.</title>
        <authorList>
            <person name="Tanaka M."/>
            <person name="Makiuchi T."/>
            <person name="Komiyama T."/>
            <person name="Shiina T."/>
            <person name="Osaki K."/>
            <person name="Tachibana H."/>
        </authorList>
    </citation>
    <scope>NUCLEOTIDE SEQUENCE [LARGE SCALE GENOMIC DNA]</scope>
    <source>
        <strain evidence="1 2">P19-061405</strain>
    </source>
</reference>
<name>A0ABQ0DD69_9EUKA</name>
<comment type="caution">
    <text evidence="1">The sequence shown here is derived from an EMBL/GenBank/DDBJ whole genome shotgun (WGS) entry which is preliminary data.</text>
</comment>
<evidence type="ECO:0000313" key="1">
    <source>
        <dbReference type="EMBL" id="GAB1220806.1"/>
    </source>
</evidence>
<organism evidence="1 2">
    <name type="scientific">Entamoeba nuttalli</name>
    <dbReference type="NCBI Taxonomy" id="412467"/>
    <lineage>
        <taxon>Eukaryota</taxon>
        <taxon>Amoebozoa</taxon>
        <taxon>Evosea</taxon>
        <taxon>Archamoebae</taxon>
        <taxon>Mastigamoebida</taxon>
        <taxon>Entamoebidae</taxon>
        <taxon>Entamoeba</taxon>
    </lineage>
</organism>
<gene>
    <name evidence="1" type="ORF">ENUP19_0059G0014</name>
</gene>
<dbReference type="Proteomes" id="UP001628156">
    <property type="component" value="Unassembled WGS sequence"/>
</dbReference>
<evidence type="ECO:0000313" key="2">
    <source>
        <dbReference type="Proteomes" id="UP001628156"/>
    </source>
</evidence>
<dbReference type="EMBL" id="BAAFRS010000059">
    <property type="protein sequence ID" value="GAB1220806.1"/>
    <property type="molecule type" value="Genomic_DNA"/>
</dbReference>
<protein>
    <recommendedName>
        <fullName evidence="3">Replication-associated protein</fullName>
    </recommendedName>
</protein>